<dbReference type="RefSeq" id="WP_167461476.1">
    <property type="nucleotide sequence ID" value="NZ_CP046171.1"/>
</dbReference>
<dbReference type="Gene3D" id="3.30.70.1060">
    <property type="entry name" value="Dimeric alpha+beta barrel"/>
    <property type="match status" value="1"/>
</dbReference>
<accession>A0A6G9XNA3</accession>
<reference evidence="3 4" key="1">
    <citation type="journal article" date="2019" name="ACS Chem. Biol.">
        <title>Identification and Mobilization of a Cryptic Antibiotic Biosynthesis Gene Locus from a Human-Pathogenic Nocardia Isolate.</title>
        <authorList>
            <person name="Herisse M."/>
            <person name="Ishida K."/>
            <person name="Porter J.L."/>
            <person name="Howden B."/>
            <person name="Hertweck C."/>
            <person name="Stinear T.P."/>
            <person name="Pidot S.J."/>
        </authorList>
    </citation>
    <scope>NUCLEOTIDE SEQUENCE [LARGE SCALE GENOMIC DNA]</scope>
    <source>
        <strain evidence="3 4">AUSMDU00024985</strain>
    </source>
</reference>
<dbReference type="InterPro" id="IPR011008">
    <property type="entry name" value="Dimeric_a/b-barrel"/>
</dbReference>
<evidence type="ECO:0000313" key="4">
    <source>
        <dbReference type="Proteomes" id="UP000501705"/>
    </source>
</evidence>
<proteinExistence type="inferred from homology"/>
<evidence type="ECO:0000256" key="1">
    <source>
        <dbReference type="ARBA" id="ARBA00007689"/>
    </source>
</evidence>
<dbReference type="InterPro" id="IPR005545">
    <property type="entry name" value="YCII"/>
</dbReference>
<dbReference type="PANTHER" id="PTHR35174">
    <property type="entry name" value="BLL7171 PROTEIN-RELATED"/>
    <property type="match status" value="1"/>
</dbReference>
<dbReference type="Pfam" id="PF03795">
    <property type="entry name" value="YCII"/>
    <property type="match status" value="1"/>
</dbReference>
<dbReference type="EMBL" id="CP046171">
    <property type="protein sequence ID" value="QIS02378.1"/>
    <property type="molecule type" value="Genomic_DNA"/>
</dbReference>
<organism evidence="3 4">
    <name type="scientific">Nocardia brasiliensis</name>
    <dbReference type="NCBI Taxonomy" id="37326"/>
    <lineage>
        <taxon>Bacteria</taxon>
        <taxon>Bacillati</taxon>
        <taxon>Actinomycetota</taxon>
        <taxon>Actinomycetes</taxon>
        <taxon>Mycobacteriales</taxon>
        <taxon>Nocardiaceae</taxon>
        <taxon>Nocardia</taxon>
    </lineage>
</organism>
<comment type="similarity">
    <text evidence="1">Belongs to the YciI family.</text>
</comment>
<dbReference type="SUPFAM" id="SSF54909">
    <property type="entry name" value="Dimeric alpha+beta barrel"/>
    <property type="match status" value="1"/>
</dbReference>
<protein>
    <recommendedName>
        <fullName evidence="2">YCII-related domain-containing protein</fullName>
    </recommendedName>
</protein>
<feature type="domain" description="YCII-related" evidence="2">
    <location>
        <begin position="1"/>
        <end position="106"/>
    </location>
</feature>
<sequence>MKYMLLKTYGSAAHCDTPINEWSPEEIQAHIDFQRALGEQLAKSGELVDAQGLAGPSEARIVSSDGRSAPMVTDGPFPETKEFLAGYWIVDVESPERAYEIAAQASAAPGPGGKPIGEYIEVRPVMHAPATQQ</sequence>
<dbReference type="AlphaFoldDB" id="A0A6G9XNA3"/>
<gene>
    <name evidence="3" type="ORF">F5X71_08620</name>
</gene>
<name>A0A6G9XNA3_NOCBR</name>
<dbReference type="Proteomes" id="UP000501705">
    <property type="component" value="Chromosome"/>
</dbReference>
<evidence type="ECO:0000313" key="3">
    <source>
        <dbReference type="EMBL" id="QIS02378.1"/>
    </source>
</evidence>
<dbReference type="PANTHER" id="PTHR35174:SF3">
    <property type="entry name" value="BLL7171 PROTEIN"/>
    <property type="match status" value="1"/>
</dbReference>
<evidence type="ECO:0000259" key="2">
    <source>
        <dbReference type="Pfam" id="PF03795"/>
    </source>
</evidence>